<dbReference type="STRING" id="13706.A0A1X2HHF8"/>
<dbReference type="PANTHER" id="PTHR21456:SF1">
    <property type="entry name" value="C2 NT-TYPE DOMAIN-CONTAINING PROTEIN"/>
    <property type="match status" value="1"/>
</dbReference>
<sequence>MSQLIINKHHILGACELKLEVFQELSGGKETHSIGSLTVNLAEYAGAGVTTRRYLLDQCKFNSTVKLSIRMNQKSDVGTHFQV</sequence>
<feature type="domain" description="C2 NT-type" evidence="1">
    <location>
        <begin position="1"/>
        <end position="73"/>
    </location>
</feature>
<gene>
    <name evidence="2" type="ORF">BCR43DRAFT_436877</name>
</gene>
<name>A0A1X2HHF8_SYNRA</name>
<dbReference type="PROSITE" id="PS51840">
    <property type="entry name" value="C2_NT"/>
    <property type="match status" value="1"/>
</dbReference>
<dbReference type="OrthoDB" id="3365224at2759"/>
<dbReference type="InParanoid" id="A0A1X2HHF8"/>
<dbReference type="PANTHER" id="PTHR21456">
    <property type="entry name" value="FAMILY WITH SEQUENCE SIMILARITY 102"/>
    <property type="match status" value="1"/>
</dbReference>
<dbReference type="InterPro" id="IPR039931">
    <property type="entry name" value="EEIG1/2-like"/>
</dbReference>
<evidence type="ECO:0000313" key="2">
    <source>
        <dbReference type="EMBL" id="ORY98500.1"/>
    </source>
</evidence>
<dbReference type="InterPro" id="IPR019448">
    <property type="entry name" value="NT-C2"/>
</dbReference>
<dbReference type="AlphaFoldDB" id="A0A1X2HHF8"/>
<dbReference type="EMBL" id="MCGN01000003">
    <property type="protein sequence ID" value="ORY98500.1"/>
    <property type="molecule type" value="Genomic_DNA"/>
</dbReference>
<keyword evidence="3" id="KW-1185">Reference proteome</keyword>
<protein>
    <recommendedName>
        <fullName evidence="1">C2 NT-type domain-containing protein</fullName>
    </recommendedName>
</protein>
<evidence type="ECO:0000313" key="3">
    <source>
        <dbReference type="Proteomes" id="UP000242180"/>
    </source>
</evidence>
<dbReference type="OMA" id="HHILGAC"/>
<dbReference type="Proteomes" id="UP000242180">
    <property type="component" value="Unassembled WGS sequence"/>
</dbReference>
<accession>A0A1X2HHF8</accession>
<evidence type="ECO:0000259" key="1">
    <source>
        <dbReference type="PROSITE" id="PS51840"/>
    </source>
</evidence>
<comment type="caution">
    <text evidence="2">The sequence shown here is derived from an EMBL/GenBank/DDBJ whole genome shotgun (WGS) entry which is preliminary data.</text>
</comment>
<reference evidence="2 3" key="1">
    <citation type="submission" date="2016-07" db="EMBL/GenBank/DDBJ databases">
        <title>Pervasive Adenine N6-methylation of Active Genes in Fungi.</title>
        <authorList>
            <consortium name="DOE Joint Genome Institute"/>
            <person name="Mondo S.J."/>
            <person name="Dannebaum R.O."/>
            <person name="Kuo R.C."/>
            <person name="Labutti K."/>
            <person name="Haridas S."/>
            <person name="Kuo A."/>
            <person name="Salamov A."/>
            <person name="Ahrendt S.R."/>
            <person name="Lipzen A."/>
            <person name="Sullivan W."/>
            <person name="Andreopoulos W.B."/>
            <person name="Clum A."/>
            <person name="Lindquist E."/>
            <person name="Daum C."/>
            <person name="Ramamoorthy G.K."/>
            <person name="Gryganskyi A."/>
            <person name="Culley D."/>
            <person name="Magnuson J.K."/>
            <person name="James T.Y."/>
            <person name="O'Malley M.A."/>
            <person name="Stajich J.E."/>
            <person name="Spatafora J.W."/>
            <person name="Visel A."/>
            <person name="Grigoriev I.V."/>
        </authorList>
    </citation>
    <scope>NUCLEOTIDE SEQUENCE [LARGE SCALE GENOMIC DNA]</scope>
    <source>
        <strain evidence="2 3">NRRL 2496</strain>
    </source>
</reference>
<proteinExistence type="predicted"/>
<dbReference type="Pfam" id="PF10358">
    <property type="entry name" value="NT-C2"/>
    <property type="match status" value="1"/>
</dbReference>
<organism evidence="2 3">
    <name type="scientific">Syncephalastrum racemosum</name>
    <name type="common">Filamentous fungus</name>
    <dbReference type="NCBI Taxonomy" id="13706"/>
    <lineage>
        <taxon>Eukaryota</taxon>
        <taxon>Fungi</taxon>
        <taxon>Fungi incertae sedis</taxon>
        <taxon>Mucoromycota</taxon>
        <taxon>Mucoromycotina</taxon>
        <taxon>Mucoromycetes</taxon>
        <taxon>Mucorales</taxon>
        <taxon>Syncephalastraceae</taxon>
        <taxon>Syncephalastrum</taxon>
    </lineage>
</organism>